<sequence>MHPSKRGNKDLGEILTDYIFHPPEMALEAAPQAAKDRWPTIAPRNERDWGEIGGDLAPTLVMSPGGSPRDGRPDLPRNTNDTNSQGIPPGFGPNTPQWSYDPKHQSACEAGRQKGTLIKPRTRKGINWTAGGERILQHARAREATSSQLLQMEDVRTTSKPLKHTPTPTTTYLNGLTPTRPVPLRREPTYNRHYYLVIPHTHQYPTETNLPQTERTSQT</sequence>
<feature type="compositionally biased region" description="Low complexity" evidence="1">
    <location>
        <begin position="159"/>
        <end position="179"/>
    </location>
</feature>
<evidence type="ECO:0000313" key="2">
    <source>
        <dbReference type="EMBL" id="KAF8773022.1"/>
    </source>
</evidence>
<dbReference type="AlphaFoldDB" id="A0A8T0EGQ1"/>
<keyword evidence="3" id="KW-1185">Reference proteome</keyword>
<name>A0A8T0EGQ1_ARGBR</name>
<organism evidence="2 3">
    <name type="scientific">Argiope bruennichi</name>
    <name type="common">Wasp spider</name>
    <name type="synonym">Aranea bruennichi</name>
    <dbReference type="NCBI Taxonomy" id="94029"/>
    <lineage>
        <taxon>Eukaryota</taxon>
        <taxon>Metazoa</taxon>
        <taxon>Ecdysozoa</taxon>
        <taxon>Arthropoda</taxon>
        <taxon>Chelicerata</taxon>
        <taxon>Arachnida</taxon>
        <taxon>Araneae</taxon>
        <taxon>Araneomorphae</taxon>
        <taxon>Entelegynae</taxon>
        <taxon>Araneoidea</taxon>
        <taxon>Araneidae</taxon>
        <taxon>Argiope</taxon>
    </lineage>
</organism>
<dbReference type="Proteomes" id="UP000807504">
    <property type="component" value="Unassembled WGS sequence"/>
</dbReference>
<evidence type="ECO:0000256" key="1">
    <source>
        <dbReference type="SAM" id="MobiDB-lite"/>
    </source>
</evidence>
<accession>A0A8T0EGQ1</accession>
<comment type="caution">
    <text evidence="2">The sequence shown here is derived from an EMBL/GenBank/DDBJ whole genome shotgun (WGS) entry which is preliminary data.</text>
</comment>
<proteinExistence type="predicted"/>
<feature type="region of interest" description="Disordered" evidence="1">
    <location>
        <begin position="159"/>
        <end position="183"/>
    </location>
</feature>
<dbReference type="EMBL" id="JABXBU010002227">
    <property type="protein sequence ID" value="KAF8773022.1"/>
    <property type="molecule type" value="Genomic_DNA"/>
</dbReference>
<feature type="region of interest" description="Disordered" evidence="1">
    <location>
        <begin position="44"/>
        <end position="115"/>
    </location>
</feature>
<protein>
    <submittedName>
        <fullName evidence="2">Uncharacterized protein</fullName>
    </submittedName>
</protein>
<gene>
    <name evidence="2" type="ORF">HNY73_015718</name>
</gene>
<evidence type="ECO:0000313" key="3">
    <source>
        <dbReference type="Proteomes" id="UP000807504"/>
    </source>
</evidence>
<feature type="compositionally biased region" description="Polar residues" evidence="1">
    <location>
        <begin position="77"/>
        <end position="86"/>
    </location>
</feature>
<reference evidence="2" key="2">
    <citation type="submission" date="2020-06" db="EMBL/GenBank/DDBJ databases">
        <authorList>
            <person name="Sheffer M."/>
        </authorList>
    </citation>
    <scope>NUCLEOTIDE SEQUENCE</scope>
</reference>
<reference evidence="2" key="1">
    <citation type="journal article" date="2020" name="bioRxiv">
        <title>Chromosome-level reference genome of the European wasp spider Argiope bruennichi: a resource for studies on range expansion and evolutionary adaptation.</title>
        <authorList>
            <person name="Sheffer M.M."/>
            <person name="Hoppe A."/>
            <person name="Krehenwinkel H."/>
            <person name="Uhl G."/>
            <person name="Kuss A.W."/>
            <person name="Jensen L."/>
            <person name="Jensen C."/>
            <person name="Gillespie R.G."/>
            <person name="Hoff K.J."/>
            <person name="Prost S."/>
        </authorList>
    </citation>
    <scope>NUCLEOTIDE SEQUENCE</scope>
</reference>